<evidence type="ECO:0000313" key="2">
    <source>
        <dbReference type="Proteomes" id="UP000002287"/>
    </source>
</evidence>
<dbReference type="AlphaFoldDB" id="A4JFT5"/>
<dbReference type="Proteomes" id="UP000002287">
    <property type="component" value="Chromosome 1"/>
</dbReference>
<organism evidence="1 2">
    <name type="scientific">Burkholderia vietnamiensis (strain G4 / LMG 22486)</name>
    <name type="common">Burkholderia cepacia (strain R1808)</name>
    <dbReference type="NCBI Taxonomy" id="269482"/>
    <lineage>
        <taxon>Bacteria</taxon>
        <taxon>Pseudomonadati</taxon>
        <taxon>Pseudomonadota</taxon>
        <taxon>Betaproteobacteria</taxon>
        <taxon>Burkholderiales</taxon>
        <taxon>Burkholderiaceae</taxon>
        <taxon>Burkholderia</taxon>
        <taxon>Burkholderia cepacia complex</taxon>
    </lineage>
</organism>
<evidence type="ECO:0000313" key="1">
    <source>
        <dbReference type="EMBL" id="ABO55138.1"/>
    </source>
</evidence>
<protein>
    <submittedName>
        <fullName evidence="1">Uncharacterized protein</fullName>
    </submittedName>
</protein>
<dbReference type="KEGG" id="bvi:Bcep1808_2136"/>
<name>A4JFT5_BURVG</name>
<accession>A4JFT5</accession>
<gene>
    <name evidence="1" type="ordered locus">Bcep1808_2136</name>
</gene>
<dbReference type="EMBL" id="CP000614">
    <property type="protein sequence ID" value="ABO55138.1"/>
    <property type="molecule type" value="Genomic_DNA"/>
</dbReference>
<sequence>MIRAALRLRFSSFVRRSAFRGSFSRSAYSCRPARVDGRDEALLSELRAARGRADWVEAERVASIAAVEAPRALEAWVWSSIESARELVAGRRELFGDPRPVIAAELLAVDVALSALNARAEERERCAEGFGSRTPCGWILALQERAVAEFGETRLPRTTAILEARTLRAIAAAAAAQTRGLARPSLATGFVRLPAAGTLASSLRRLFHFARR</sequence>
<proteinExistence type="predicted"/>
<dbReference type="HOGENOM" id="CLU_1297877_0_0_4"/>
<reference evidence="2" key="1">
    <citation type="submission" date="2007-03" db="EMBL/GenBank/DDBJ databases">
        <title>Complete sequence of chromosome 1 of Burkholderia vietnamiensis G4.</title>
        <authorList>
            <consortium name="US DOE Joint Genome Institute"/>
            <person name="Copeland A."/>
            <person name="Lucas S."/>
            <person name="Lapidus A."/>
            <person name="Barry K."/>
            <person name="Detter J.C."/>
            <person name="Glavina del Rio T."/>
            <person name="Hammon N."/>
            <person name="Israni S."/>
            <person name="Dalin E."/>
            <person name="Tice H."/>
            <person name="Pitluck S."/>
            <person name="Chain P."/>
            <person name="Malfatti S."/>
            <person name="Shin M."/>
            <person name="Vergez L."/>
            <person name="Schmutz J."/>
            <person name="Larimer F."/>
            <person name="Land M."/>
            <person name="Hauser L."/>
            <person name="Kyrpides N."/>
            <person name="Tiedje J."/>
            <person name="Richardson P."/>
        </authorList>
    </citation>
    <scope>NUCLEOTIDE SEQUENCE [LARGE SCALE GENOMIC DNA]</scope>
    <source>
        <strain evidence="2">G4 / LMG 22486</strain>
    </source>
</reference>